<dbReference type="OrthoDB" id="41588at2759"/>
<dbReference type="Gene3D" id="1.20.1420.10">
    <property type="entry name" value="Talin, central domain"/>
    <property type="match status" value="1"/>
</dbReference>
<keyword evidence="3" id="KW-1185">Reference proteome</keyword>
<feature type="domain" description="Cyclin-D1-binding protein 1-like N-terminal" evidence="1">
    <location>
        <begin position="49"/>
        <end position="197"/>
    </location>
</feature>
<name>A0A1Y1UJT3_9TREE</name>
<dbReference type="GO" id="GO:0005634">
    <property type="term" value="C:nucleus"/>
    <property type="evidence" value="ECO:0007669"/>
    <property type="project" value="TreeGrafter"/>
</dbReference>
<evidence type="ECO:0000313" key="3">
    <source>
        <dbReference type="Proteomes" id="UP000193218"/>
    </source>
</evidence>
<dbReference type="GeneID" id="33557350"/>
<dbReference type="InParanoid" id="A0A1Y1UJT3"/>
<dbReference type="AlphaFoldDB" id="A0A1Y1UJT3"/>
<dbReference type="Gene3D" id="1.20.1410.10">
    <property type="entry name" value="I/LWEQ domain"/>
    <property type="match status" value="1"/>
</dbReference>
<protein>
    <recommendedName>
        <fullName evidence="1">Cyclin-D1-binding protein 1-like N-terminal domain-containing protein</fullName>
    </recommendedName>
</protein>
<dbReference type="RefSeq" id="XP_021871713.1">
    <property type="nucleotide sequence ID" value="XM_022015541.1"/>
</dbReference>
<dbReference type="InterPro" id="IPR049317">
    <property type="entry name" value="GCIP-like_N"/>
</dbReference>
<gene>
    <name evidence="2" type="ORF">BD324DRAFT_623027</name>
</gene>
<evidence type="ECO:0000259" key="1">
    <source>
        <dbReference type="Pfam" id="PF13324"/>
    </source>
</evidence>
<dbReference type="Pfam" id="PF13324">
    <property type="entry name" value="GCIP_N"/>
    <property type="match status" value="1"/>
</dbReference>
<dbReference type="PANTHER" id="PTHR15492:SF1">
    <property type="entry name" value="CYCLIN-D1-BINDING PROTEIN 1"/>
    <property type="match status" value="1"/>
</dbReference>
<dbReference type="FunCoup" id="A0A1Y1UJT3">
    <property type="interactions" value="243"/>
</dbReference>
<dbReference type="Proteomes" id="UP000193218">
    <property type="component" value="Unassembled WGS sequence"/>
</dbReference>
<evidence type="ECO:0000313" key="2">
    <source>
        <dbReference type="EMBL" id="ORX37726.1"/>
    </source>
</evidence>
<comment type="caution">
    <text evidence="2">The sequence shown here is derived from an EMBL/GenBank/DDBJ whole genome shotgun (WGS) entry which is preliminary data.</text>
</comment>
<accession>A0A1Y1UJT3</accession>
<dbReference type="EMBL" id="NBSH01000005">
    <property type="protein sequence ID" value="ORX37726.1"/>
    <property type="molecule type" value="Genomic_DNA"/>
</dbReference>
<reference evidence="2 3" key="1">
    <citation type="submission" date="2017-03" db="EMBL/GenBank/DDBJ databases">
        <title>Widespread Adenine N6-methylation of Active Genes in Fungi.</title>
        <authorList>
            <consortium name="DOE Joint Genome Institute"/>
            <person name="Mondo S.J."/>
            <person name="Dannebaum R.O."/>
            <person name="Kuo R.C."/>
            <person name="Louie K.B."/>
            <person name="Bewick A.J."/>
            <person name="Labutti K."/>
            <person name="Haridas S."/>
            <person name="Kuo A."/>
            <person name="Salamov A."/>
            <person name="Ahrendt S.R."/>
            <person name="Lau R."/>
            <person name="Bowen B.P."/>
            <person name="Lipzen A."/>
            <person name="Sullivan W."/>
            <person name="Andreopoulos W.B."/>
            <person name="Clum A."/>
            <person name="Lindquist E."/>
            <person name="Daum C."/>
            <person name="Northen T.R."/>
            <person name="Ramamoorthy G."/>
            <person name="Schmitz R.J."/>
            <person name="Gryganskyi A."/>
            <person name="Culley D."/>
            <person name="Magnuson J."/>
            <person name="James T.Y."/>
            <person name="O'Malley M.A."/>
            <person name="Stajich J.E."/>
            <person name="Spatafora J.W."/>
            <person name="Visel A."/>
            <person name="Grigoriev I.V."/>
        </authorList>
    </citation>
    <scope>NUCLEOTIDE SEQUENCE [LARGE SCALE GENOMIC DNA]</scope>
    <source>
        <strain evidence="2 3">NRRL Y-17943</strain>
    </source>
</reference>
<sequence length="353" mass="38227">MSQLDKALDSTLKSIESSIGALHPLSSLTTIADDTPSSPIRGLASSFTALLQQLRQTTTALSLSFKPPVSQEAAIAKLQSLDQQYGQLASCVVLANNGGSGSRPYYMVQEWREGTVEIGNHLLGLIKSLSHVEAKPGSSSSSDENPYLVRTGMVWEAIDATLAHCSENEVQAVGKVWKRQNDLLKDAWEEFKEVLEDGNAADEEDGLDDFEDDSEAIFGKMDSTFTAADRARAEAAKPLLALHLLLHSTVPRYLPQFDTSVPYTSLVAAGDQLASAFDDTVSAIAPPQDKDSMDESLNALADASACLIDTIKERSSGDPCVTFLDKWANKFAQESQAFRDHSLSLRSLRNALE</sequence>
<proteinExistence type="predicted"/>
<dbReference type="PANTHER" id="PTHR15492">
    <property type="entry name" value="CYCLIN D1-BINDING PROTEIN 1"/>
    <property type="match status" value="1"/>
</dbReference>
<dbReference type="STRING" id="4999.A0A1Y1UJT3"/>
<organism evidence="2 3">
    <name type="scientific">Kockovaella imperatae</name>
    <dbReference type="NCBI Taxonomy" id="4999"/>
    <lineage>
        <taxon>Eukaryota</taxon>
        <taxon>Fungi</taxon>
        <taxon>Dikarya</taxon>
        <taxon>Basidiomycota</taxon>
        <taxon>Agaricomycotina</taxon>
        <taxon>Tremellomycetes</taxon>
        <taxon>Tremellales</taxon>
        <taxon>Cuniculitremaceae</taxon>
        <taxon>Kockovaella</taxon>
    </lineage>
</organism>
<dbReference type="InterPro" id="IPR026907">
    <property type="entry name" value="GCIP-like"/>
</dbReference>